<proteinExistence type="predicted"/>
<sequence>MGQGRPLPGGSILLPLIFLALFSVGFVSPVNAAETPRVEDTAAIVVGDRPIPPIVRTRMERTVAAIAAERMEGRHTADIVTSEEEEVIGAVFDRLLVGYAVTGVTVRPAPHTTVEIHLAPWADTIQRVTVETQVEGMPPMIEEMVRADLSGADQVFSDALIGLPVAATDWAAGALKRQLSAYMENHLPEFRADYDIDVSSTATVHLTVYPRLPVVRTIDLSMRSDTVPNAALLTQRTAMETEVNRLVGVPVAFAARHRTALENQLGAHLDAVPALRSLHITSHVTITPGEHTAVMSRSDTERYRLRLTGWLDIGRASKGRGEDRRDLHARLHVGRMFSPRDELYVETDAAPEDVRFSWRTGYARTLLPGLTGELRWDVSGGRFSAAGSYAFHPRWLLRYEHWTDVGTGEWELRYKLHDFLSIAGLIDRDDAWLRLIGNF</sequence>
<evidence type="ECO:0008006" key="3">
    <source>
        <dbReference type="Google" id="ProtNLM"/>
    </source>
</evidence>
<dbReference type="STRING" id="638302.HMPREF0908_2021"/>
<dbReference type="Proteomes" id="UP000005309">
    <property type="component" value="Unassembled WGS sequence"/>
</dbReference>
<dbReference type="RefSeq" id="WP_006691148.1">
    <property type="nucleotide sequence ID" value="NZ_GG694008.1"/>
</dbReference>
<keyword evidence="2" id="KW-1185">Reference proteome</keyword>
<organism evidence="1 2">
    <name type="scientific">Selenomonas flueggei ATCC 43531</name>
    <dbReference type="NCBI Taxonomy" id="638302"/>
    <lineage>
        <taxon>Bacteria</taxon>
        <taxon>Bacillati</taxon>
        <taxon>Bacillota</taxon>
        <taxon>Negativicutes</taxon>
        <taxon>Selenomonadales</taxon>
        <taxon>Selenomonadaceae</taxon>
        <taxon>Selenomonas</taxon>
    </lineage>
</organism>
<protein>
    <recommendedName>
        <fullName evidence="3">Acylphosphatase</fullName>
    </recommendedName>
</protein>
<gene>
    <name evidence="1" type="ORF">HMPREF0908_2021</name>
</gene>
<dbReference type="HOGENOM" id="CLU_629798_0_0_9"/>
<accession>C4V6C1</accession>
<reference evidence="1 2" key="1">
    <citation type="submission" date="2009-04" db="EMBL/GenBank/DDBJ databases">
        <authorList>
            <person name="Qin X."/>
            <person name="Bachman B."/>
            <person name="Battles P."/>
            <person name="Bell A."/>
            <person name="Bess C."/>
            <person name="Bickham C."/>
            <person name="Chaboub L."/>
            <person name="Chen D."/>
            <person name="Coyle M."/>
            <person name="Deiros D.R."/>
            <person name="Dinh H."/>
            <person name="Forbes L."/>
            <person name="Fowler G."/>
            <person name="Francisco L."/>
            <person name="Fu Q."/>
            <person name="Gubbala S."/>
            <person name="Hale W."/>
            <person name="Han Y."/>
            <person name="Hemphill L."/>
            <person name="Highlander S.K."/>
            <person name="Hirani K."/>
            <person name="Hogues M."/>
            <person name="Jackson L."/>
            <person name="Jakkamsetti A."/>
            <person name="Javaid M."/>
            <person name="Jiang H."/>
            <person name="Korchina V."/>
            <person name="Kovar C."/>
            <person name="Lara F."/>
            <person name="Lee S."/>
            <person name="Mata R."/>
            <person name="Mathew T."/>
            <person name="Moen C."/>
            <person name="Morales K."/>
            <person name="Munidasa M."/>
            <person name="Nazareth L."/>
            <person name="Ngo R."/>
            <person name="Nguyen L."/>
            <person name="Okwuonu G."/>
            <person name="Ongeri F."/>
            <person name="Patil S."/>
            <person name="Petrosino J."/>
            <person name="Pham C."/>
            <person name="Pham P."/>
            <person name="Pu L.-L."/>
            <person name="Puazo M."/>
            <person name="Raj R."/>
            <person name="Reid J."/>
            <person name="Rouhana J."/>
            <person name="Saada N."/>
            <person name="Shang Y."/>
            <person name="Simmons D."/>
            <person name="Thornton R."/>
            <person name="Warren J."/>
            <person name="Weissenberger G."/>
            <person name="Zhang J."/>
            <person name="Zhang L."/>
            <person name="Zhou C."/>
            <person name="Zhu D."/>
            <person name="Muzny D."/>
            <person name="Worley K."/>
            <person name="Gibbs R."/>
        </authorList>
    </citation>
    <scope>NUCLEOTIDE SEQUENCE [LARGE SCALE GENOMIC DNA]</scope>
    <source>
        <strain evidence="1 2">ATCC 43531</strain>
    </source>
</reference>
<evidence type="ECO:0000313" key="1">
    <source>
        <dbReference type="EMBL" id="EEQ47719.1"/>
    </source>
</evidence>
<dbReference type="eggNOG" id="ENOG502Z7NP">
    <property type="taxonomic scope" value="Bacteria"/>
</dbReference>
<dbReference type="EMBL" id="ACLA01000033">
    <property type="protein sequence ID" value="EEQ47719.1"/>
    <property type="molecule type" value="Genomic_DNA"/>
</dbReference>
<dbReference type="AlphaFoldDB" id="C4V6C1"/>
<evidence type="ECO:0000313" key="2">
    <source>
        <dbReference type="Proteomes" id="UP000005309"/>
    </source>
</evidence>
<comment type="caution">
    <text evidence="1">The sequence shown here is derived from an EMBL/GenBank/DDBJ whole genome shotgun (WGS) entry which is preliminary data.</text>
</comment>
<name>C4V6C1_9FIRM</name>